<feature type="compositionally biased region" description="Polar residues" evidence="4">
    <location>
        <begin position="932"/>
        <end position="957"/>
    </location>
</feature>
<dbReference type="PROSITE" id="PS00463">
    <property type="entry name" value="ZN2_CY6_FUNGAL_1"/>
    <property type="match status" value="1"/>
</dbReference>
<keyword evidence="8" id="KW-1185">Reference proteome</keyword>
<comment type="caution">
    <text evidence="7">The sequence shown here is derived from an EMBL/GenBank/DDBJ whole genome shotgun (WGS) entry which is preliminary data.</text>
</comment>
<dbReference type="GO" id="GO:0006351">
    <property type="term" value="P:DNA-templated transcription"/>
    <property type="evidence" value="ECO:0007669"/>
    <property type="project" value="InterPro"/>
</dbReference>
<feature type="region of interest" description="Disordered" evidence="4">
    <location>
        <begin position="706"/>
        <end position="766"/>
    </location>
</feature>
<organism evidence="7 8">
    <name type="scientific">Crepidotus variabilis</name>
    <dbReference type="NCBI Taxonomy" id="179855"/>
    <lineage>
        <taxon>Eukaryota</taxon>
        <taxon>Fungi</taxon>
        <taxon>Dikarya</taxon>
        <taxon>Basidiomycota</taxon>
        <taxon>Agaricomycotina</taxon>
        <taxon>Agaricomycetes</taxon>
        <taxon>Agaricomycetidae</taxon>
        <taxon>Agaricales</taxon>
        <taxon>Agaricineae</taxon>
        <taxon>Crepidotaceae</taxon>
        <taxon>Crepidotus</taxon>
    </lineage>
</organism>
<evidence type="ECO:0000259" key="6">
    <source>
        <dbReference type="PROSITE" id="PS51379"/>
    </source>
</evidence>
<name>A0A9P6E8F4_9AGAR</name>
<keyword evidence="3" id="KW-0539">Nucleus</keyword>
<evidence type="ECO:0000256" key="4">
    <source>
        <dbReference type="SAM" id="MobiDB-lite"/>
    </source>
</evidence>
<gene>
    <name evidence="7" type="ORF">CPB83DRAFT_861294</name>
</gene>
<dbReference type="Gene3D" id="4.10.240.10">
    <property type="entry name" value="Zn(2)-C6 fungal-type DNA-binding domain"/>
    <property type="match status" value="1"/>
</dbReference>
<dbReference type="Pfam" id="PF00172">
    <property type="entry name" value="Zn_clus"/>
    <property type="match status" value="1"/>
</dbReference>
<dbReference type="InterPro" id="IPR017896">
    <property type="entry name" value="4Fe4S_Fe-S-bd"/>
</dbReference>
<dbReference type="InterPro" id="IPR050613">
    <property type="entry name" value="Sec_Metabolite_Reg"/>
</dbReference>
<dbReference type="OrthoDB" id="424974at2759"/>
<dbReference type="PROSITE" id="PS50048">
    <property type="entry name" value="ZN2_CY6_FUNGAL_2"/>
    <property type="match status" value="1"/>
</dbReference>
<keyword evidence="2" id="KW-0479">Metal-binding</keyword>
<dbReference type="Pfam" id="PF04082">
    <property type="entry name" value="Fungal_trans"/>
    <property type="match status" value="1"/>
</dbReference>
<reference evidence="7" key="1">
    <citation type="submission" date="2020-11" db="EMBL/GenBank/DDBJ databases">
        <authorList>
            <consortium name="DOE Joint Genome Institute"/>
            <person name="Ahrendt S."/>
            <person name="Riley R."/>
            <person name="Andreopoulos W."/>
            <person name="Labutti K."/>
            <person name="Pangilinan J."/>
            <person name="Ruiz-Duenas F.J."/>
            <person name="Barrasa J.M."/>
            <person name="Sanchez-Garcia M."/>
            <person name="Camarero S."/>
            <person name="Miyauchi S."/>
            <person name="Serrano A."/>
            <person name="Linde D."/>
            <person name="Babiker R."/>
            <person name="Drula E."/>
            <person name="Ayuso-Fernandez I."/>
            <person name="Pacheco R."/>
            <person name="Padilla G."/>
            <person name="Ferreira P."/>
            <person name="Barriuso J."/>
            <person name="Kellner H."/>
            <person name="Castanera R."/>
            <person name="Alfaro M."/>
            <person name="Ramirez L."/>
            <person name="Pisabarro A.G."/>
            <person name="Kuo A."/>
            <person name="Tritt A."/>
            <person name="Lipzen A."/>
            <person name="He G."/>
            <person name="Yan M."/>
            <person name="Ng V."/>
            <person name="Cullen D."/>
            <person name="Martin F."/>
            <person name="Rosso M.-N."/>
            <person name="Henrissat B."/>
            <person name="Hibbett D."/>
            <person name="Martinez A.T."/>
            <person name="Grigoriev I.V."/>
        </authorList>
    </citation>
    <scope>NUCLEOTIDE SEQUENCE</scope>
    <source>
        <strain evidence="7">CBS 506.95</strain>
    </source>
</reference>
<dbReference type="SMART" id="SM00066">
    <property type="entry name" value="GAL4"/>
    <property type="match status" value="1"/>
</dbReference>
<evidence type="ECO:0000256" key="2">
    <source>
        <dbReference type="ARBA" id="ARBA00022723"/>
    </source>
</evidence>
<dbReference type="InterPro" id="IPR036864">
    <property type="entry name" value="Zn2-C6_fun-type_DNA-bd_sf"/>
</dbReference>
<feature type="region of interest" description="Disordered" evidence="4">
    <location>
        <begin position="932"/>
        <end position="1020"/>
    </location>
</feature>
<dbReference type="PANTHER" id="PTHR31001:SF56">
    <property type="entry name" value="ZN(2)-C6 FUNGAL-TYPE DOMAIN-CONTAINING PROTEIN"/>
    <property type="match status" value="1"/>
</dbReference>
<sequence>MPVDTTKPVPSRRVPKNLSEEELQDIERKRLRGELSCAECRRLKLKCDKKLPCSSCERRGCESICPLGILAAGQGTRFILADTEQLHTKIYEMSNRIRQLEDSLAILQSTVSDQRHPLLTDELLKIKFGSEVFNGRRPSGASRREPSEDAETASVTSKNIDALGTLTLGSSGEVHYFGRSAGSEALMLKAGEEVEELEARDEPTESEDVRIAFDRLANLFPFSSKSQPNYDHLRFVESFLPHQERALQLCCSYVDHGSYFFRPIKGDELLEELLPSVYGTIATRQRSEQEIEEDEEISLDPSYPHALATLCFVLAVGALFDLALGPGNSEAERYYGLGKAALSLKPVFDSPSLDSVKAMGLMATYHTLGGIKYTRDSAWCIMSFTAKALQSIGLHRDSARWQMDPRTVQRRRNLFWEVFSSDVSHSLALGRPPAIHLSYVDCEFPQDEDATLSDEMEHQEGLWRMKHTFARDIYNSVAEATLTAKSPSYSTILDLDKKVREISFPKSFNPYVSKEVGPEIFHSSSLALRDFYASQNRTVTMLYLHRSFFAQAMLDHPTNPLLSPFAPSFLTAYRSASVIIKASAHLFERSEAVATRVWFLMYHMFSAAVIVGTIITRSPMSNFTSIAMKDFNAAVNIFERAAEKSQRAKIALGVLVKLKEKANKVYEQFSNGPNGAQNTSPMGITVPEDDIDHALAIFGGQTRVLERKTKNRSDSKSSSTASPATSGSIATSPPATLSSPGGSPTSARAAGVSLPPSPLGLRSHLGGPSSNGISDLNPAAMDWMWNFGFGEFASAGHENILGDSVARANRASQSVGGPLPDVHPSLIEYLNNDGVRRALSGQGPENDYEETSGLGGARDISELGMDFPTTTKPVLASRPWSISSPSNFAQRSGSTESFGSAIVSAMRPAMTNKQDVDMRPPLEGALASTHQLIGSGSSRPLNKQGSGAGNPQAQSGRQFKFVNYTHPGSNTSNTSTGTTQMGGHSNGGSTSSTGSTSQSTEPPSPNNIYDPTSQGHGLFDAHPGLHNFDYLSNDIVPGSLTPIPNAMDRAGAVEFGLSTESWMDAGWVSFMRDCGIMETEE</sequence>
<evidence type="ECO:0000313" key="8">
    <source>
        <dbReference type="Proteomes" id="UP000807306"/>
    </source>
</evidence>
<dbReference type="GO" id="GO:0008270">
    <property type="term" value="F:zinc ion binding"/>
    <property type="evidence" value="ECO:0007669"/>
    <property type="project" value="InterPro"/>
</dbReference>
<dbReference type="InterPro" id="IPR007219">
    <property type="entry name" value="XnlR_reg_dom"/>
</dbReference>
<dbReference type="SMART" id="SM00906">
    <property type="entry name" value="Fungal_trans"/>
    <property type="match status" value="1"/>
</dbReference>
<feature type="compositionally biased region" description="Polar residues" evidence="4">
    <location>
        <begin position="737"/>
        <end position="746"/>
    </location>
</feature>
<evidence type="ECO:0000256" key="3">
    <source>
        <dbReference type="ARBA" id="ARBA00023242"/>
    </source>
</evidence>
<feature type="domain" description="Zn(2)-C6 fungal-type" evidence="5">
    <location>
        <begin position="36"/>
        <end position="67"/>
    </location>
</feature>
<feature type="domain" description="4Fe-4S ferredoxin-type" evidence="6">
    <location>
        <begin position="43"/>
        <end position="75"/>
    </location>
</feature>
<dbReference type="PROSITE" id="PS51379">
    <property type="entry name" value="4FE4S_FER_2"/>
    <property type="match status" value="1"/>
</dbReference>
<feature type="compositionally biased region" description="Low complexity" evidence="4">
    <location>
        <begin position="716"/>
        <end position="736"/>
    </location>
</feature>
<dbReference type="InterPro" id="IPR001138">
    <property type="entry name" value="Zn2Cys6_DnaBD"/>
</dbReference>
<feature type="compositionally biased region" description="Low complexity" evidence="4">
    <location>
        <begin position="987"/>
        <end position="1001"/>
    </location>
</feature>
<dbReference type="CDD" id="cd12148">
    <property type="entry name" value="fungal_TF_MHR"/>
    <property type="match status" value="1"/>
</dbReference>
<feature type="compositionally biased region" description="Basic and acidic residues" evidence="4">
    <location>
        <begin position="706"/>
        <end position="715"/>
    </location>
</feature>
<dbReference type="GO" id="GO:0003677">
    <property type="term" value="F:DNA binding"/>
    <property type="evidence" value="ECO:0007669"/>
    <property type="project" value="InterPro"/>
</dbReference>
<evidence type="ECO:0000256" key="1">
    <source>
        <dbReference type="ARBA" id="ARBA00004123"/>
    </source>
</evidence>
<feature type="compositionally biased region" description="Low complexity" evidence="4">
    <location>
        <begin position="968"/>
        <end position="979"/>
    </location>
</feature>
<dbReference type="CDD" id="cd00067">
    <property type="entry name" value="GAL4"/>
    <property type="match status" value="1"/>
</dbReference>
<evidence type="ECO:0000259" key="5">
    <source>
        <dbReference type="PROSITE" id="PS50048"/>
    </source>
</evidence>
<dbReference type="SUPFAM" id="SSF57701">
    <property type="entry name" value="Zn2/Cys6 DNA-binding domain"/>
    <property type="match status" value="1"/>
</dbReference>
<dbReference type="EMBL" id="MU157899">
    <property type="protein sequence ID" value="KAF9524395.1"/>
    <property type="molecule type" value="Genomic_DNA"/>
</dbReference>
<comment type="subcellular location">
    <subcellularLocation>
        <location evidence="1">Nucleus</location>
    </subcellularLocation>
</comment>
<protein>
    <submittedName>
        <fullName evidence="7">Fungal-specific transcription factor domain-containing protein</fullName>
    </submittedName>
</protein>
<accession>A0A9P6E8F4</accession>
<evidence type="ECO:0000313" key="7">
    <source>
        <dbReference type="EMBL" id="KAF9524395.1"/>
    </source>
</evidence>
<dbReference type="GO" id="GO:0005634">
    <property type="term" value="C:nucleus"/>
    <property type="evidence" value="ECO:0007669"/>
    <property type="project" value="UniProtKB-SubCell"/>
</dbReference>
<dbReference type="Proteomes" id="UP000807306">
    <property type="component" value="Unassembled WGS sequence"/>
</dbReference>
<proteinExistence type="predicted"/>
<dbReference type="PANTHER" id="PTHR31001">
    <property type="entry name" value="UNCHARACTERIZED TRANSCRIPTIONAL REGULATORY PROTEIN"/>
    <property type="match status" value="1"/>
</dbReference>
<dbReference type="AlphaFoldDB" id="A0A9P6E8F4"/>
<dbReference type="GO" id="GO:0000981">
    <property type="term" value="F:DNA-binding transcription factor activity, RNA polymerase II-specific"/>
    <property type="evidence" value="ECO:0007669"/>
    <property type="project" value="InterPro"/>
</dbReference>